<accession>A0A918XGN5</accession>
<keyword evidence="3" id="KW-1185">Reference proteome</keyword>
<sequence>MSTIDDNKRFVRQFFDAMSQGDVAKLVGAYAEDGSVQTMGNTLISGTFNRDEIAAAADGIFDVFPNGIEFTIKDMVAEGNKVAVEASSSGEHVSGQTYANQYHFLFEIIDGKLKSLKEYLDTEVVTDVLCGGQRPPFGDA</sequence>
<comment type="caution">
    <text evidence="2">The sequence shown here is derived from an EMBL/GenBank/DDBJ whole genome shotgun (WGS) entry which is preliminary data.</text>
</comment>
<dbReference type="PANTHER" id="PTHR41252:SF1">
    <property type="entry name" value="BLR2505 PROTEIN"/>
    <property type="match status" value="1"/>
</dbReference>
<dbReference type="SUPFAM" id="SSF54427">
    <property type="entry name" value="NTF2-like"/>
    <property type="match status" value="1"/>
</dbReference>
<protein>
    <recommendedName>
        <fullName evidence="1">SnoaL-like domain-containing protein</fullName>
    </recommendedName>
</protein>
<evidence type="ECO:0000313" key="2">
    <source>
        <dbReference type="EMBL" id="GHD31466.1"/>
    </source>
</evidence>
<dbReference type="InterPro" id="IPR032710">
    <property type="entry name" value="NTF2-like_dom_sf"/>
</dbReference>
<dbReference type="Proteomes" id="UP000644693">
    <property type="component" value="Unassembled WGS sequence"/>
</dbReference>
<dbReference type="PANTHER" id="PTHR41252">
    <property type="entry name" value="BLR2505 PROTEIN"/>
    <property type="match status" value="1"/>
</dbReference>
<name>A0A918XGN5_9GAMM</name>
<dbReference type="InterPro" id="IPR037401">
    <property type="entry name" value="SnoaL-like"/>
</dbReference>
<reference evidence="2" key="1">
    <citation type="journal article" date="2014" name="Int. J. Syst. Evol. Microbiol.">
        <title>Complete genome sequence of Corynebacterium casei LMG S-19264T (=DSM 44701T), isolated from a smear-ripened cheese.</title>
        <authorList>
            <consortium name="US DOE Joint Genome Institute (JGI-PGF)"/>
            <person name="Walter F."/>
            <person name="Albersmeier A."/>
            <person name="Kalinowski J."/>
            <person name="Ruckert C."/>
        </authorList>
    </citation>
    <scope>NUCLEOTIDE SEQUENCE</scope>
    <source>
        <strain evidence="2">KCTC 23430</strain>
    </source>
</reference>
<dbReference type="RefSeq" id="WP_189476710.1">
    <property type="nucleotide sequence ID" value="NZ_BMYM01000001.1"/>
</dbReference>
<dbReference type="Pfam" id="PF12680">
    <property type="entry name" value="SnoaL_2"/>
    <property type="match status" value="1"/>
</dbReference>
<reference evidence="2" key="2">
    <citation type="submission" date="2020-09" db="EMBL/GenBank/DDBJ databases">
        <authorList>
            <person name="Sun Q."/>
            <person name="Kim S."/>
        </authorList>
    </citation>
    <scope>NUCLEOTIDE SEQUENCE</scope>
    <source>
        <strain evidence="2">KCTC 23430</strain>
    </source>
</reference>
<evidence type="ECO:0000313" key="3">
    <source>
        <dbReference type="Proteomes" id="UP000644693"/>
    </source>
</evidence>
<dbReference type="Gene3D" id="3.10.450.50">
    <property type="match status" value="1"/>
</dbReference>
<proteinExistence type="predicted"/>
<gene>
    <name evidence="2" type="ORF">GCM10007053_14550</name>
</gene>
<organism evidence="2 3">
    <name type="scientific">Parahalioglobus pacificus</name>
    <dbReference type="NCBI Taxonomy" id="930806"/>
    <lineage>
        <taxon>Bacteria</taxon>
        <taxon>Pseudomonadati</taxon>
        <taxon>Pseudomonadota</taxon>
        <taxon>Gammaproteobacteria</taxon>
        <taxon>Cellvibrionales</taxon>
        <taxon>Halieaceae</taxon>
        <taxon>Parahalioglobus</taxon>
    </lineage>
</organism>
<dbReference type="AlphaFoldDB" id="A0A918XGN5"/>
<feature type="domain" description="SnoaL-like" evidence="1">
    <location>
        <begin position="11"/>
        <end position="114"/>
    </location>
</feature>
<dbReference type="EMBL" id="BMYM01000001">
    <property type="protein sequence ID" value="GHD31466.1"/>
    <property type="molecule type" value="Genomic_DNA"/>
</dbReference>
<evidence type="ECO:0000259" key="1">
    <source>
        <dbReference type="Pfam" id="PF12680"/>
    </source>
</evidence>